<dbReference type="SUPFAM" id="SSF52096">
    <property type="entry name" value="ClpP/crotonase"/>
    <property type="match status" value="1"/>
</dbReference>
<dbReference type="GO" id="GO:0008236">
    <property type="term" value="F:serine-type peptidase activity"/>
    <property type="evidence" value="ECO:0007669"/>
    <property type="project" value="InterPro"/>
</dbReference>
<feature type="chain" id="PRO_5023042403" evidence="1">
    <location>
        <begin position="25"/>
        <end position="445"/>
    </location>
</feature>
<protein>
    <submittedName>
        <fullName evidence="3">S41 family peptidase</fullName>
    </submittedName>
</protein>
<evidence type="ECO:0000313" key="4">
    <source>
        <dbReference type="Proteomes" id="UP000310017"/>
    </source>
</evidence>
<dbReference type="Pfam" id="PF03572">
    <property type="entry name" value="Peptidase_S41"/>
    <property type="match status" value="1"/>
</dbReference>
<dbReference type="Pfam" id="PF11918">
    <property type="entry name" value="Peptidase_S41_N"/>
    <property type="match status" value="1"/>
</dbReference>
<keyword evidence="4" id="KW-1185">Reference proteome</keyword>
<dbReference type="Gene3D" id="3.90.226.10">
    <property type="entry name" value="2-enoyl-CoA Hydratase, Chain A, domain 1"/>
    <property type="match status" value="1"/>
</dbReference>
<dbReference type="Proteomes" id="UP000310017">
    <property type="component" value="Chromosome"/>
</dbReference>
<dbReference type="AlphaFoldDB" id="A0A5B7SN70"/>
<sequence length="445" mass="49362">MKTIKKLAFATISFFVLHTTQLNAQEEIAPLTATEQQTVVDSISSKLHTNYVFPEVAEKMVSSIASKLGNGDYTTILDPQEFAEKLTADIQAISNDKHLRVYFAPGQIAEQRQAVTPEDSLAYLKRSVDNMKRNNFGFKEVKIMTGNIGYLDLRSFSNVAYAGETAVSAMNFLSNTDAIIIDLRYNGGGSPAMIQLITSYLFESDPVHLNNFFWRPSNRNSQTWTLPHVSGTRSPDTPVYVLTSSGTFSAAEEFSYNLKHLERATLVGETTGGGAHPGGSLVATDRFMVWVPTGRAINPITETNWEGTGVSPHIQVPAADALDVAYKEALALLTKNNTDERLRAFYKWPLAELKLKTDPVNVDPKTLKSYAGSYGPRKVVFEKGKLFYQRDGGTNYEIRPYSTNEFILKGLDNFRIRFLSEEGEITALQGLYENGGTDKSIRDKG</sequence>
<name>A0A5B7SN70_9FLAO</name>
<evidence type="ECO:0000259" key="2">
    <source>
        <dbReference type="SMART" id="SM00245"/>
    </source>
</evidence>
<dbReference type="OrthoDB" id="6397760at2"/>
<accession>A0A5B7SN70</accession>
<proteinExistence type="predicted"/>
<dbReference type="CDD" id="cd07563">
    <property type="entry name" value="Peptidase_S41_IRBP"/>
    <property type="match status" value="1"/>
</dbReference>
<dbReference type="PANTHER" id="PTHR11261:SF3">
    <property type="entry name" value="RETINOL-BINDING PROTEIN 3"/>
    <property type="match status" value="1"/>
</dbReference>
<dbReference type="InterPro" id="IPR029045">
    <property type="entry name" value="ClpP/crotonase-like_dom_sf"/>
</dbReference>
<feature type="domain" description="Tail specific protease" evidence="2">
    <location>
        <begin position="117"/>
        <end position="317"/>
    </location>
</feature>
<dbReference type="Gene3D" id="3.30.750.44">
    <property type="match status" value="1"/>
</dbReference>
<reference evidence="3 4" key="1">
    <citation type="submission" date="2019-05" db="EMBL/GenBank/DDBJ databases">
        <title>Genome sequencing of F202Z8.</title>
        <authorList>
            <person name="Kwon Y.M."/>
        </authorList>
    </citation>
    <scope>NUCLEOTIDE SEQUENCE [LARGE SCALE GENOMIC DNA]</scope>
    <source>
        <strain evidence="3 4">F202Z8</strain>
    </source>
</reference>
<feature type="signal peptide" evidence="1">
    <location>
        <begin position="1"/>
        <end position="24"/>
    </location>
</feature>
<organism evidence="3 4">
    <name type="scientific">Aggregatimonas sangjinii</name>
    <dbReference type="NCBI Taxonomy" id="2583587"/>
    <lineage>
        <taxon>Bacteria</taxon>
        <taxon>Pseudomonadati</taxon>
        <taxon>Bacteroidota</taxon>
        <taxon>Flavobacteriia</taxon>
        <taxon>Flavobacteriales</taxon>
        <taxon>Flavobacteriaceae</taxon>
        <taxon>Aggregatimonas</taxon>
    </lineage>
</organism>
<dbReference type="RefSeq" id="WP_138851213.1">
    <property type="nucleotide sequence ID" value="NZ_CP040710.1"/>
</dbReference>
<dbReference type="KEGG" id="asag:FGM00_01505"/>
<dbReference type="PANTHER" id="PTHR11261">
    <property type="entry name" value="INTERPHOTORECEPTOR RETINOID-BINDING PROTEIN"/>
    <property type="match status" value="1"/>
</dbReference>
<dbReference type="EMBL" id="CP040710">
    <property type="protein sequence ID" value="QCW98858.1"/>
    <property type="molecule type" value="Genomic_DNA"/>
</dbReference>
<evidence type="ECO:0000256" key="1">
    <source>
        <dbReference type="SAM" id="SignalP"/>
    </source>
</evidence>
<dbReference type="InterPro" id="IPR005151">
    <property type="entry name" value="Tail-specific_protease"/>
</dbReference>
<dbReference type="SMART" id="SM00245">
    <property type="entry name" value="TSPc"/>
    <property type="match status" value="1"/>
</dbReference>
<gene>
    <name evidence="3" type="ORF">FGM00_01505</name>
</gene>
<keyword evidence="1" id="KW-0732">Signal</keyword>
<evidence type="ECO:0000313" key="3">
    <source>
        <dbReference type="EMBL" id="QCW98858.1"/>
    </source>
</evidence>
<dbReference type="GO" id="GO:0006508">
    <property type="term" value="P:proteolysis"/>
    <property type="evidence" value="ECO:0007669"/>
    <property type="project" value="InterPro"/>
</dbReference>